<feature type="compositionally biased region" description="Polar residues" evidence="1">
    <location>
        <begin position="11"/>
        <end position="27"/>
    </location>
</feature>
<comment type="caution">
    <text evidence="2">The sequence shown here is derived from an EMBL/GenBank/DDBJ whole genome shotgun (WGS) entry which is preliminary data.</text>
</comment>
<name>A0AAJ0M2W2_9PEZI</name>
<gene>
    <name evidence="2" type="ORF">B0T15DRAFT_510329</name>
</gene>
<feature type="compositionally biased region" description="Low complexity" evidence="1">
    <location>
        <begin position="63"/>
        <end position="79"/>
    </location>
</feature>
<evidence type="ECO:0000313" key="3">
    <source>
        <dbReference type="Proteomes" id="UP001273166"/>
    </source>
</evidence>
<proteinExistence type="predicted"/>
<feature type="region of interest" description="Disordered" evidence="1">
    <location>
        <begin position="95"/>
        <end position="236"/>
    </location>
</feature>
<protein>
    <submittedName>
        <fullName evidence="2">Uncharacterized protein</fullName>
    </submittedName>
</protein>
<evidence type="ECO:0000256" key="1">
    <source>
        <dbReference type="SAM" id="MobiDB-lite"/>
    </source>
</evidence>
<feature type="compositionally biased region" description="Basic and acidic residues" evidence="1">
    <location>
        <begin position="210"/>
        <end position="226"/>
    </location>
</feature>
<feature type="compositionally biased region" description="Polar residues" evidence="1">
    <location>
        <begin position="227"/>
        <end position="236"/>
    </location>
</feature>
<dbReference type="RefSeq" id="XP_062722787.1">
    <property type="nucleotide sequence ID" value="XM_062867847.1"/>
</dbReference>
<feature type="compositionally biased region" description="Basic and acidic residues" evidence="1">
    <location>
        <begin position="111"/>
        <end position="134"/>
    </location>
</feature>
<feature type="compositionally biased region" description="Basic and acidic residues" evidence="1">
    <location>
        <begin position="1"/>
        <end position="10"/>
    </location>
</feature>
<dbReference type="AlphaFoldDB" id="A0AAJ0M2W2"/>
<reference evidence="2" key="1">
    <citation type="journal article" date="2023" name="Mol. Phylogenet. Evol.">
        <title>Genome-scale phylogeny and comparative genomics of the fungal order Sordariales.</title>
        <authorList>
            <person name="Hensen N."/>
            <person name="Bonometti L."/>
            <person name="Westerberg I."/>
            <person name="Brannstrom I.O."/>
            <person name="Guillou S."/>
            <person name="Cros-Aarteil S."/>
            <person name="Calhoun S."/>
            <person name="Haridas S."/>
            <person name="Kuo A."/>
            <person name="Mondo S."/>
            <person name="Pangilinan J."/>
            <person name="Riley R."/>
            <person name="LaButti K."/>
            <person name="Andreopoulos B."/>
            <person name="Lipzen A."/>
            <person name="Chen C."/>
            <person name="Yan M."/>
            <person name="Daum C."/>
            <person name="Ng V."/>
            <person name="Clum A."/>
            <person name="Steindorff A."/>
            <person name="Ohm R.A."/>
            <person name="Martin F."/>
            <person name="Silar P."/>
            <person name="Natvig D.O."/>
            <person name="Lalanne C."/>
            <person name="Gautier V."/>
            <person name="Ament-Velasquez S.L."/>
            <person name="Kruys A."/>
            <person name="Hutchinson M.I."/>
            <person name="Powell A.J."/>
            <person name="Barry K."/>
            <person name="Miller A.N."/>
            <person name="Grigoriev I.V."/>
            <person name="Debuchy R."/>
            <person name="Gladieux P."/>
            <person name="Hiltunen Thoren M."/>
            <person name="Johannesson H."/>
        </authorList>
    </citation>
    <scope>NUCLEOTIDE SEQUENCE</scope>
    <source>
        <strain evidence="2">CBS 333.67</strain>
    </source>
</reference>
<feature type="region of interest" description="Disordered" evidence="1">
    <location>
        <begin position="1"/>
        <end position="82"/>
    </location>
</feature>
<feature type="compositionally biased region" description="Low complexity" evidence="1">
    <location>
        <begin position="143"/>
        <end position="165"/>
    </location>
</feature>
<accession>A0AAJ0M2W2</accession>
<dbReference type="EMBL" id="JAUDZG010000003">
    <property type="protein sequence ID" value="KAK3307007.1"/>
    <property type="molecule type" value="Genomic_DNA"/>
</dbReference>
<evidence type="ECO:0000313" key="2">
    <source>
        <dbReference type="EMBL" id="KAK3307007.1"/>
    </source>
</evidence>
<sequence length="236" mass="24594">MAKDSPRDMQRLSSPDPATSEGNSSVQVHLDSASNRQSRSSSVRRSPSRAVEPSLARQATANSISSLFSSPPSSQLSQSDRVPAEDVLRDLIAATEASGDALRGVVHGVKRPRDSEAADEPLPKRDKLTEELDRMSTSQSPRAPIAVSSESSASSSARTSHANSANGAPTASPGDALVTQWTPGTLAFRASRRRPPGMGNNGTATSLGGPRERAEPGHSTDGESNHPSDGSDCQGT</sequence>
<dbReference type="Proteomes" id="UP001273166">
    <property type="component" value="Unassembled WGS sequence"/>
</dbReference>
<feature type="compositionally biased region" description="Low complexity" evidence="1">
    <location>
        <begin position="32"/>
        <end position="54"/>
    </location>
</feature>
<dbReference type="GeneID" id="87886676"/>
<keyword evidence="3" id="KW-1185">Reference proteome</keyword>
<organism evidence="2 3">
    <name type="scientific">Chaetomium strumarium</name>
    <dbReference type="NCBI Taxonomy" id="1170767"/>
    <lineage>
        <taxon>Eukaryota</taxon>
        <taxon>Fungi</taxon>
        <taxon>Dikarya</taxon>
        <taxon>Ascomycota</taxon>
        <taxon>Pezizomycotina</taxon>
        <taxon>Sordariomycetes</taxon>
        <taxon>Sordariomycetidae</taxon>
        <taxon>Sordariales</taxon>
        <taxon>Chaetomiaceae</taxon>
        <taxon>Chaetomium</taxon>
    </lineage>
</organism>
<reference evidence="2" key="2">
    <citation type="submission" date="2023-06" db="EMBL/GenBank/DDBJ databases">
        <authorList>
            <consortium name="Lawrence Berkeley National Laboratory"/>
            <person name="Mondo S.J."/>
            <person name="Hensen N."/>
            <person name="Bonometti L."/>
            <person name="Westerberg I."/>
            <person name="Brannstrom I.O."/>
            <person name="Guillou S."/>
            <person name="Cros-Aarteil S."/>
            <person name="Calhoun S."/>
            <person name="Haridas S."/>
            <person name="Kuo A."/>
            <person name="Pangilinan J."/>
            <person name="Riley R."/>
            <person name="Labutti K."/>
            <person name="Andreopoulos B."/>
            <person name="Lipzen A."/>
            <person name="Chen C."/>
            <person name="Yanf M."/>
            <person name="Daum C."/>
            <person name="Ng V."/>
            <person name="Clum A."/>
            <person name="Steindorff A."/>
            <person name="Ohm R."/>
            <person name="Martin F."/>
            <person name="Silar P."/>
            <person name="Natvig D."/>
            <person name="Lalanne C."/>
            <person name="Gautier V."/>
            <person name="Ament-Velasquez S.L."/>
            <person name="Kruys A."/>
            <person name="Hutchinson M.I."/>
            <person name="Powell A.J."/>
            <person name="Barry K."/>
            <person name="Miller A.N."/>
            <person name="Grigoriev I.V."/>
            <person name="Debuchy R."/>
            <person name="Gladieux P."/>
            <person name="Thoren M.H."/>
            <person name="Johannesson H."/>
        </authorList>
    </citation>
    <scope>NUCLEOTIDE SEQUENCE</scope>
    <source>
        <strain evidence="2">CBS 333.67</strain>
    </source>
</reference>